<feature type="transmembrane region" description="Helical" evidence="2">
    <location>
        <begin position="154"/>
        <end position="173"/>
    </location>
</feature>
<reference evidence="3 4" key="1">
    <citation type="submission" date="2018-03" db="EMBL/GenBank/DDBJ databases">
        <title>Genomic Encyclopedia of Archaeal and Bacterial Type Strains, Phase II (KMG-II): from individual species to whole genera.</title>
        <authorList>
            <person name="Goeker M."/>
        </authorList>
    </citation>
    <scope>NUCLEOTIDE SEQUENCE [LARGE SCALE GENOMIC DNA]</scope>
    <source>
        <strain evidence="3 4">DSM 45601</strain>
    </source>
</reference>
<dbReference type="Proteomes" id="UP000237846">
    <property type="component" value="Unassembled WGS sequence"/>
</dbReference>
<evidence type="ECO:0000313" key="4">
    <source>
        <dbReference type="Proteomes" id="UP000237846"/>
    </source>
</evidence>
<keyword evidence="2" id="KW-0472">Membrane</keyword>
<evidence type="ECO:0000313" key="3">
    <source>
        <dbReference type="EMBL" id="PRY01953.1"/>
    </source>
</evidence>
<protein>
    <submittedName>
        <fullName evidence="3">Uncharacterized protein</fullName>
    </submittedName>
</protein>
<accession>A0A2T0QDN2</accession>
<feature type="region of interest" description="Disordered" evidence="1">
    <location>
        <begin position="1"/>
        <end position="47"/>
    </location>
</feature>
<keyword evidence="2" id="KW-0812">Transmembrane</keyword>
<feature type="transmembrane region" description="Helical" evidence="2">
    <location>
        <begin position="90"/>
        <end position="110"/>
    </location>
</feature>
<sequence>MTAEKRAVRRTSEKGPTVHPMDDDATSAPRPAPAPPERPEPARPDRAAPPALDALVRYAVHTVLALFGGVLGATTSFLAGWPRTVAHQGALGVLAAIAGALLLAALVYAASRAAGWATRSRLDAALVGLGWLLVVLGFAMVTTSTVFMGSWSDYVFLITGMAAVVIAPLQAAAEDV</sequence>
<feature type="transmembrane region" description="Helical" evidence="2">
    <location>
        <begin position="122"/>
        <end position="148"/>
    </location>
</feature>
<dbReference type="AlphaFoldDB" id="A0A2T0QDN2"/>
<feature type="transmembrane region" description="Helical" evidence="2">
    <location>
        <begin position="55"/>
        <end position="78"/>
    </location>
</feature>
<comment type="caution">
    <text evidence="3">The sequence shown here is derived from an EMBL/GenBank/DDBJ whole genome shotgun (WGS) entry which is preliminary data.</text>
</comment>
<gene>
    <name evidence="3" type="ORF">CLV72_101551</name>
</gene>
<dbReference type="EMBL" id="PVZC01000001">
    <property type="protein sequence ID" value="PRY01953.1"/>
    <property type="molecule type" value="Genomic_DNA"/>
</dbReference>
<name>A0A2T0QDN2_9ACTN</name>
<evidence type="ECO:0000256" key="1">
    <source>
        <dbReference type="SAM" id="MobiDB-lite"/>
    </source>
</evidence>
<keyword evidence="2" id="KW-1133">Transmembrane helix</keyword>
<organism evidence="3 4">
    <name type="scientific">Allonocardiopsis opalescens</name>
    <dbReference type="NCBI Taxonomy" id="1144618"/>
    <lineage>
        <taxon>Bacteria</taxon>
        <taxon>Bacillati</taxon>
        <taxon>Actinomycetota</taxon>
        <taxon>Actinomycetes</taxon>
        <taxon>Streptosporangiales</taxon>
        <taxon>Allonocardiopsis</taxon>
    </lineage>
</organism>
<evidence type="ECO:0000256" key="2">
    <source>
        <dbReference type="SAM" id="Phobius"/>
    </source>
</evidence>
<feature type="compositionally biased region" description="Basic and acidic residues" evidence="1">
    <location>
        <begin position="1"/>
        <end position="13"/>
    </location>
</feature>
<keyword evidence="4" id="KW-1185">Reference proteome</keyword>
<feature type="compositionally biased region" description="Basic and acidic residues" evidence="1">
    <location>
        <begin position="37"/>
        <end position="46"/>
    </location>
</feature>
<proteinExistence type="predicted"/>